<dbReference type="PANTHER" id="PTHR31344">
    <property type="entry name" value="NUCLEAR PORE COMPLEX PROTEIN NUP205"/>
    <property type="match status" value="1"/>
</dbReference>
<sequence length="405" mass="44752">MSSHNSKPVGKPTSNLKYPGNNRHRQLLPIKWQNKYENFLSKKRLSELGVTASSEATEMVAKESKDDLEDICNDNEKEPKEEKEQSDGETVKDSVSSQGGAQAASRKVESTSKVANKPSRNGPAEVRSHSSRDRTDRKATDKKQIKASHSTPKKSAKVNGELAKGTAKNSSDRKSQGIKVHPKPLSESSEGSEEKSLEEVKDIDLMDEGPNSSQSVGSEDERVDVEENGLDEEQSQNFEEMESRIKKLEDELREIAALEVSLYSVVPEHGSSAHKVHTPARRLSRLYIHACKHWTQDKRASIARNTSSGLVLVAKSCGNDVPRLTFWLSNTVVLREILSEAFGSSLHSSVTTRMVEANGGTKRFEGKSSSYRWGGTGGSKHANPGIMQFVDDWQETRTFTAALEK</sequence>
<feature type="region of interest" description="Disordered" evidence="1">
    <location>
        <begin position="1"/>
        <end position="29"/>
    </location>
</feature>
<dbReference type="EMBL" id="JADFTS010000007">
    <property type="protein sequence ID" value="KAF9596060.1"/>
    <property type="molecule type" value="Genomic_DNA"/>
</dbReference>
<evidence type="ECO:0000256" key="1">
    <source>
        <dbReference type="SAM" id="MobiDB-lite"/>
    </source>
</evidence>
<feature type="compositionally biased region" description="Basic and acidic residues" evidence="1">
    <location>
        <begin position="192"/>
        <end position="204"/>
    </location>
</feature>
<accession>A0A835H992</accession>
<comment type="caution">
    <text evidence="2">The sequence shown here is derived from an EMBL/GenBank/DDBJ whole genome shotgun (WGS) entry which is preliminary data.</text>
</comment>
<keyword evidence="3" id="KW-1185">Reference proteome</keyword>
<proteinExistence type="predicted"/>
<feature type="compositionally biased region" description="Acidic residues" evidence="1">
    <location>
        <begin position="221"/>
        <end position="234"/>
    </location>
</feature>
<evidence type="ECO:0000313" key="2">
    <source>
        <dbReference type="EMBL" id="KAF9596060.1"/>
    </source>
</evidence>
<organism evidence="2 3">
    <name type="scientific">Coptis chinensis</name>
    <dbReference type="NCBI Taxonomy" id="261450"/>
    <lineage>
        <taxon>Eukaryota</taxon>
        <taxon>Viridiplantae</taxon>
        <taxon>Streptophyta</taxon>
        <taxon>Embryophyta</taxon>
        <taxon>Tracheophyta</taxon>
        <taxon>Spermatophyta</taxon>
        <taxon>Magnoliopsida</taxon>
        <taxon>Ranunculales</taxon>
        <taxon>Ranunculaceae</taxon>
        <taxon>Coptidoideae</taxon>
        <taxon>Coptis</taxon>
    </lineage>
</organism>
<gene>
    <name evidence="2" type="ORF">IFM89_006987</name>
</gene>
<dbReference type="Proteomes" id="UP000631114">
    <property type="component" value="Unassembled WGS sequence"/>
</dbReference>
<feature type="compositionally biased region" description="Basic and acidic residues" evidence="1">
    <location>
        <begin position="126"/>
        <end position="144"/>
    </location>
</feature>
<dbReference type="InterPro" id="IPR021827">
    <property type="entry name" value="Nup186/Nup192/Nup205"/>
</dbReference>
<dbReference type="AlphaFoldDB" id="A0A835H992"/>
<name>A0A835H992_9MAGN</name>
<feature type="compositionally biased region" description="Basic and acidic residues" evidence="1">
    <location>
        <begin position="74"/>
        <end position="92"/>
    </location>
</feature>
<dbReference type="OrthoDB" id="20172at2759"/>
<feature type="compositionally biased region" description="Polar residues" evidence="1">
    <location>
        <begin position="1"/>
        <end position="16"/>
    </location>
</feature>
<dbReference type="GO" id="GO:0005643">
    <property type="term" value="C:nuclear pore"/>
    <property type="evidence" value="ECO:0007669"/>
    <property type="project" value="InterPro"/>
</dbReference>
<evidence type="ECO:0000313" key="3">
    <source>
        <dbReference type="Proteomes" id="UP000631114"/>
    </source>
</evidence>
<feature type="region of interest" description="Disordered" evidence="1">
    <location>
        <begin position="45"/>
        <end position="239"/>
    </location>
</feature>
<dbReference type="PANTHER" id="PTHR31344:SF11">
    <property type="entry name" value="NUCLEOLAR PROTEIN GAR2-LIKE PROTEIN"/>
    <property type="match status" value="1"/>
</dbReference>
<protein>
    <submittedName>
        <fullName evidence="2">Uncharacterized protein</fullName>
    </submittedName>
</protein>
<reference evidence="2 3" key="1">
    <citation type="submission" date="2020-10" db="EMBL/GenBank/DDBJ databases">
        <title>The Coptis chinensis genome and diversification of protoberbering-type alkaloids.</title>
        <authorList>
            <person name="Wang B."/>
            <person name="Shu S."/>
            <person name="Song C."/>
            <person name="Liu Y."/>
        </authorList>
    </citation>
    <scope>NUCLEOTIDE SEQUENCE [LARGE SCALE GENOMIC DNA]</scope>
    <source>
        <strain evidence="2">HL-2020</strain>
        <tissue evidence="2">Leaf</tissue>
    </source>
</reference>
<feature type="compositionally biased region" description="Low complexity" evidence="1">
    <location>
        <begin position="96"/>
        <end position="105"/>
    </location>
</feature>